<dbReference type="RefSeq" id="WP_249770219.1">
    <property type="nucleotide sequence ID" value="NZ_CP097332.1"/>
</dbReference>
<evidence type="ECO:0000256" key="1">
    <source>
        <dbReference type="SAM" id="MobiDB-lite"/>
    </source>
</evidence>
<evidence type="ECO:0000313" key="4">
    <source>
        <dbReference type="Proteomes" id="UP001056336"/>
    </source>
</evidence>
<feature type="compositionally biased region" description="Low complexity" evidence="1">
    <location>
        <begin position="1"/>
        <end position="24"/>
    </location>
</feature>
<dbReference type="InterPro" id="IPR000873">
    <property type="entry name" value="AMP-dep_synth/lig_dom"/>
</dbReference>
<name>A0ABY4QXE0_9ACTN</name>
<dbReference type="Gene3D" id="3.40.50.12780">
    <property type="entry name" value="N-terminal domain of ligase-like"/>
    <property type="match status" value="1"/>
</dbReference>
<protein>
    <submittedName>
        <fullName evidence="3">AMP-binding protein</fullName>
    </submittedName>
</protein>
<organism evidence="3 4">
    <name type="scientific">Jatrophihabitans telluris</name>
    <dbReference type="NCBI Taxonomy" id="2038343"/>
    <lineage>
        <taxon>Bacteria</taxon>
        <taxon>Bacillati</taxon>
        <taxon>Actinomycetota</taxon>
        <taxon>Actinomycetes</taxon>
        <taxon>Jatrophihabitantales</taxon>
        <taxon>Jatrophihabitantaceae</taxon>
        <taxon>Jatrophihabitans</taxon>
    </lineage>
</organism>
<keyword evidence="4" id="KW-1185">Reference proteome</keyword>
<sequence length="234" mass="24015">MSAPDPSPSDSAAAAAVRAARDPAGNPAWTALDRNVALGRADDPALTGPSVLTGRLETLDFAVLTERVAKLAGVLRASQFGPGDRVLIWLPDSVEAVIAVLACVRSGMPLAQIPGATSTAEVQALVLQLAPNLIFAPRGGQFGSLPSVVVRASEQDPTEADGFGEQDVDYRSWTRSTAVQPTEPVPLADEQSVELDAPVERGGSLSVPALLNRLAAGEHLSVGAGGAFAAGELH</sequence>
<dbReference type="SUPFAM" id="SSF56801">
    <property type="entry name" value="Acetyl-CoA synthetase-like"/>
    <property type="match status" value="1"/>
</dbReference>
<dbReference type="Pfam" id="PF00501">
    <property type="entry name" value="AMP-binding"/>
    <property type="match status" value="1"/>
</dbReference>
<accession>A0ABY4QXE0</accession>
<feature type="region of interest" description="Disordered" evidence="1">
    <location>
        <begin position="1"/>
        <end position="25"/>
    </location>
</feature>
<reference evidence="3" key="1">
    <citation type="journal article" date="2018" name="Int. J. Syst. Evol. Microbiol.">
        <title>Jatrophihabitans telluris sp. nov., isolated from sediment soil of lava forest wetlands and the emended description of the genus Jatrophihabitans.</title>
        <authorList>
            <person name="Lee K.C."/>
            <person name="Suh M.K."/>
            <person name="Eom M.K."/>
            <person name="Kim K.K."/>
            <person name="Kim J.S."/>
            <person name="Kim D.S."/>
            <person name="Ko S.H."/>
            <person name="Shin Y.K."/>
            <person name="Lee J.S."/>
        </authorList>
    </citation>
    <scope>NUCLEOTIDE SEQUENCE</scope>
    <source>
        <strain evidence="3">N237</strain>
    </source>
</reference>
<gene>
    <name evidence="3" type="ORF">M6D93_14850</name>
</gene>
<proteinExistence type="predicted"/>
<feature type="domain" description="AMP-dependent synthetase/ligase" evidence="2">
    <location>
        <begin position="39"/>
        <end position="151"/>
    </location>
</feature>
<dbReference type="InterPro" id="IPR042099">
    <property type="entry name" value="ANL_N_sf"/>
</dbReference>
<dbReference type="PANTHER" id="PTHR43347">
    <property type="entry name" value="ACYL-COA SYNTHETASE"/>
    <property type="match status" value="1"/>
</dbReference>
<dbReference type="EMBL" id="CP097332">
    <property type="protein sequence ID" value="UQX87570.1"/>
    <property type="molecule type" value="Genomic_DNA"/>
</dbReference>
<evidence type="ECO:0000313" key="3">
    <source>
        <dbReference type="EMBL" id="UQX87570.1"/>
    </source>
</evidence>
<reference evidence="3" key="2">
    <citation type="submission" date="2022-05" db="EMBL/GenBank/DDBJ databases">
        <authorList>
            <person name="Kim J.-S."/>
            <person name="Lee K."/>
            <person name="Suh M."/>
            <person name="Eom M."/>
            <person name="Kim J.-S."/>
            <person name="Kim D.-S."/>
            <person name="Ko S.-H."/>
            <person name="Shin Y."/>
            <person name="Lee J.-S."/>
        </authorList>
    </citation>
    <scope>NUCLEOTIDE SEQUENCE</scope>
    <source>
        <strain evidence="3">N237</strain>
    </source>
</reference>
<dbReference type="PANTHER" id="PTHR43347:SF3">
    <property type="entry name" value="ACYL-COA SYNTHETASE SHORT-CHAIN FAMILY MEMBER 3, MITOCHONDRIAL"/>
    <property type="match status" value="1"/>
</dbReference>
<evidence type="ECO:0000259" key="2">
    <source>
        <dbReference type="Pfam" id="PF00501"/>
    </source>
</evidence>
<dbReference type="Proteomes" id="UP001056336">
    <property type="component" value="Chromosome"/>
</dbReference>